<keyword evidence="2" id="KW-0479">Metal-binding</keyword>
<name>A0A7S1EQA7_9RHOD</name>
<feature type="domain" description="C2H2-type" evidence="8">
    <location>
        <begin position="154"/>
        <end position="177"/>
    </location>
</feature>
<evidence type="ECO:0000256" key="6">
    <source>
        <dbReference type="ARBA" id="ARBA00023242"/>
    </source>
</evidence>
<dbReference type="EMBL" id="HBFP01002473">
    <property type="protein sequence ID" value="CAD8817390.1"/>
    <property type="molecule type" value="Transcribed_RNA"/>
</dbReference>
<dbReference type="Pfam" id="PF00096">
    <property type="entry name" value="zf-C2H2"/>
    <property type="match status" value="2"/>
</dbReference>
<feature type="domain" description="C2H2-type" evidence="8">
    <location>
        <begin position="125"/>
        <end position="153"/>
    </location>
</feature>
<dbReference type="InterPro" id="IPR013087">
    <property type="entry name" value="Znf_C2H2_type"/>
</dbReference>
<dbReference type="SMART" id="SM00355">
    <property type="entry name" value="ZnF_C2H2"/>
    <property type="match status" value="3"/>
</dbReference>
<comment type="subcellular location">
    <subcellularLocation>
        <location evidence="1">Nucleus</location>
    </subcellularLocation>
</comment>
<organism evidence="9">
    <name type="scientific">Timspurckia oligopyrenoides</name>
    <dbReference type="NCBI Taxonomy" id="708627"/>
    <lineage>
        <taxon>Eukaryota</taxon>
        <taxon>Rhodophyta</taxon>
        <taxon>Bangiophyceae</taxon>
        <taxon>Porphyridiales</taxon>
        <taxon>Porphyridiaceae</taxon>
        <taxon>Timspurckia</taxon>
    </lineage>
</organism>
<proteinExistence type="predicted"/>
<dbReference type="GO" id="GO:0008270">
    <property type="term" value="F:zinc ion binding"/>
    <property type="evidence" value="ECO:0007669"/>
    <property type="project" value="UniProtKB-KW"/>
</dbReference>
<dbReference type="InterPro" id="IPR036236">
    <property type="entry name" value="Znf_C2H2_sf"/>
</dbReference>
<dbReference type="SUPFAM" id="SSF57667">
    <property type="entry name" value="beta-beta-alpha zinc fingers"/>
    <property type="match status" value="2"/>
</dbReference>
<evidence type="ECO:0000256" key="3">
    <source>
        <dbReference type="ARBA" id="ARBA00022737"/>
    </source>
</evidence>
<dbReference type="PROSITE" id="PS50157">
    <property type="entry name" value="ZINC_FINGER_C2H2_2"/>
    <property type="match status" value="3"/>
</dbReference>
<keyword evidence="6" id="KW-0539">Nucleus</keyword>
<protein>
    <recommendedName>
        <fullName evidence="8">C2H2-type domain-containing protein</fullName>
    </recommendedName>
</protein>
<evidence type="ECO:0000256" key="2">
    <source>
        <dbReference type="ARBA" id="ARBA00022723"/>
    </source>
</evidence>
<accession>A0A7S1EQA7</accession>
<dbReference type="AlphaFoldDB" id="A0A7S1EQA7"/>
<dbReference type="GO" id="GO:0010468">
    <property type="term" value="P:regulation of gene expression"/>
    <property type="evidence" value="ECO:0007669"/>
    <property type="project" value="TreeGrafter"/>
</dbReference>
<dbReference type="PANTHER" id="PTHR16515:SF49">
    <property type="entry name" value="GASTRULA ZINC FINGER PROTEIN XLCGF49.1-LIKE-RELATED"/>
    <property type="match status" value="1"/>
</dbReference>
<keyword evidence="3" id="KW-0677">Repeat</keyword>
<gene>
    <name evidence="9" type="ORF">TOLI1172_LOCUS1779</name>
</gene>
<keyword evidence="5" id="KW-0862">Zinc</keyword>
<evidence type="ECO:0000256" key="7">
    <source>
        <dbReference type="PROSITE-ProRule" id="PRU00042"/>
    </source>
</evidence>
<dbReference type="PROSITE" id="PS00028">
    <property type="entry name" value="ZINC_FINGER_C2H2_1"/>
    <property type="match status" value="3"/>
</dbReference>
<sequence length="186" mass="21074">MEVIGTFGIEMMMRTRLVSEWEIVDSKLNSEVLVQRPDVHLGKIGEQILHSCSVGTPVSGMSKVSNESSCGKRSRCEEDVETINEDSEVKRTKGEHECVQCGKAFTRRSGLVQHVLAIHEKKRPFECKNCDRSFAQKTGLQEHQKVVHDKIRSHLCGVCDQAFGKSSDVKRHVEKVHRPHLMHTIE</sequence>
<evidence type="ECO:0000259" key="8">
    <source>
        <dbReference type="PROSITE" id="PS50157"/>
    </source>
</evidence>
<dbReference type="GO" id="GO:0005634">
    <property type="term" value="C:nucleus"/>
    <property type="evidence" value="ECO:0007669"/>
    <property type="project" value="UniProtKB-SubCell"/>
</dbReference>
<evidence type="ECO:0000256" key="5">
    <source>
        <dbReference type="ARBA" id="ARBA00022833"/>
    </source>
</evidence>
<feature type="domain" description="C2H2-type" evidence="8">
    <location>
        <begin position="96"/>
        <end position="124"/>
    </location>
</feature>
<dbReference type="FunFam" id="3.30.160.60:FF:000624">
    <property type="entry name" value="zinc finger protein 697"/>
    <property type="match status" value="1"/>
</dbReference>
<evidence type="ECO:0000256" key="4">
    <source>
        <dbReference type="ARBA" id="ARBA00022771"/>
    </source>
</evidence>
<dbReference type="Gene3D" id="3.30.160.60">
    <property type="entry name" value="Classic Zinc Finger"/>
    <property type="match status" value="2"/>
</dbReference>
<dbReference type="InterPro" id="IPR050331">
    <property type="entry name" value="Zinc_finger"/>
</dbReference>
<keyword evidence="4 7" id="KW-0863">Zinc-finger</keyword>
<reference evidence="9" key="1">
    <citation type="submission" date="2021-01" db="EMBL/GenBank/DDBJ databases">
        <authorList>
            <person name="Corre E."/>
            <person name="Pelletier E."/>
            <person name="Niang G."/>
            <person name="Scheremetjew M."/>
            <person name="Finn R."/>
            <person name="Kale V."/>
            <person name="Holt S."/>
            <person name="Cochrane G."/>
            <person name="Meng A."/>
            <person name="Brown T."/>
            <person name="Cohen L."/>
        </authorList>
    </citation>
    <scope>NUCLEOTIDE SEQUENCE</scope>
    <source>
        <strain evidence="9">CCMP3278</strain>
    </source>
</reference>
<dbReference type="PANTHER" id="PTHR16515">
    <property type="entry name" value="PR DOMAIN ZINC FINGER PROTEIN"/>
    <property type="match status" value="1"/>
</dbReference>
<evidence type="ECO:0000256" key="1">
    <source>
        <dbReference type="ARBA" id="ARBA00004123"/>
    </source>
</evidence>
<evidence type="ECO:0000313" key="9">
    <source>
        <dbReference type="EMBL" id="CAD8817390.1"/>
    </source>
</evidence>